<evidence type="ECO:0000256" key="4">
    <source>
        <dbReference type="RuleBase" id="RU362132"/>
    </source>
</evidence>
<sequence length="531" mass="57168">MQDLTNMNVLAPIIVTHEASAGYMADAYARVSEGIGVALSISSPGALNLLPAIASARADGIPILALSGDVPTTYEAKGAFQDGSALGTNDVAIYEPVTGLAARVNRAERLPDYLSRAFERLGLPNKAPAFLQIPLDVQTATITGEHRLPELPEYSIAAEASVVDMVLEKLKSPTSKSILLVGPEARKRGFAEKIIQLAENLNVPVAATLDAKGTFPEDHPLYLGVFGFAGHQRAMEALLNQPIDHVVAFGVNFDQRSTLCWTDELARGAEWFCCSVKLGQFYTAPVGKKVIASPELFVSQLLEAAQSTQSVKPLKSLSWLNSVLSVPLYPDEDHQSTAAGIHPAKAILDLRQCAPRESIVSVDSGSHRVFCAHYWQSYEPNQYLTSASTAPMGWAICAGIAAKLAHPQVTSLVITGDGCMLMHGNEIQTAARYNIPVVFVVLNNSAHGGIHVEAQKHQSFAPELTQLPTHDWKKYAEALGLIAYQVDDPESLSSVYQEALALDGPCLIDVICRDDATVPNSYYVKNNINSL</sequence>
<dbReference type="SUPFAM" id="SSF52467">
    <property type="entry name" value="DHS-like NAD/FAD-binding domain"/>
    <property type="match status" value="1"/>
</dbReference>
<dbReference type="InterPro" id="IPR045229">
    <property type="entry name" value="TPP_enz"/>
</dbReference>
<dbReference type="EC" id="2.2.1.6" evidence="8"/>
<keyword evidence="8" id="KW-0808">Transferase</keyword>
<dbReference type="InterPro" id="IPR012000">
    <property type="entry name" value="Thiamin_PyroP_enz_cen_dom"/>
</dbReference>
<evidence type="ECO:0000259" key="7">
    <source>
        <dbReference type="Pfam" id="PF02776"/>
    </source>
</evidence>
<accession>A0A0H3ZVR2</accession>
<evidence type="ECO:0000256" key="1">
    <source>
        <dbReference type="ARBA" id="ARBA00001964"/>
    </source>
</evidence>
<dbReference type="GO" id="GO:0005948">
    <property type="term" value="C:acetolactate synthase complex"/>
    <property type="evidence" value="ECO:0007669"/>
    <property type="project" value="TreeGrafter"/>
</dbReference>
<dbReference type="InterPro" id="IPR011766">
    <property type="entry name" value="TPP_enzyme_TPP-bd"/>
</dbReference>
<dbReference type="GO" id="GO:0009097">
    <property type="term" value="P:isoleucine biosynthetic process"/>
    <property type="evidence" value="ECO:0007669"/>
    <property type="project" value="TreeGrafter"/>
</dbReference>
<feature type="domain" description="Thiamine pyrophosphate enzyme N-terminal TPP-binding" evidence="7">
    <location>
        <begin position="12"/>
        <end position="82"/>
    </location>
</feature>
<evidence type="ECO:0000313" key="8">
    <source>
        <dbReference type="EMBL" id="AKN37576.1"/>
    </source>
</evidence>
<dbReference type="InterPro" id="IPR000399">
    <property type="entry name" value="TPP-bd_CS"/>
</dbReference>
<reference evidence="8" key="1">
    <citation type="journal article" date="2015" name="MBio">
        <title>Eco-Evolutionary Dynamics of Episomes among Ecologically Cohesive Bacterial Populations.</title>
        <authorList>
            <person name="Xue H."/>
            <person name="Cordero O.X."/>
            <person name="Camas F.M."/>
            <person name="Trimble W."/>
            <person name="Meyer F."/>
            <person name="Guglielmini J."/>
            <person name="Rocha E.P."/>
            <person name="Polz M.F."/>
        </authorList>
    </citation>
    <scope>NUCLEOTIDE SEQUENCE</scope>
    <source>
        <strain evidence="8">5S_214</strain>
    </source>
</reference>
<dbReference type="Pfam" id="PF02775">
    <property type="entry name" value="TPP_enzyme_C"/>
    <property type="match status" value="1"/>
</dbReference>
<organism evidence="8">
    <name type="scientific">Vibrio splendidus</name>
    <dbReference type="NCBI Taxonomy" id="29497"/>
    <lineage>
        <taxon>Bacteria</taxon>
        <taxon>Pseudomonadati</taxon>
        <taxon>Pseudomonadota</taxon>
        <taxon>Gammaproteobacteria</taxon>
        <taxon>Vibrionales</taxon>
        <taxon>Vibrionaceae</taxon>
        <taxon>Vibrio</taxon>
    </lineage>
</organism>
<dbReference type="Pfam" id="PF00205">
    <property type="entry name" value="TPP_enzyme_M"/>
    <property type="match status" value="1"/>
</dbReference>
<evidence type="ECO:0000256" key="2">
    <source>
        <dbReference type="ARBA" id="ARBA00007812"/>
    </source>
</evidence>
<feature type="domain" description="Thiamine pyrophosphate enzyme central" evidence="5">
    <location>
        <begin position="175"/>
        <end position="259"/>
    </location>
</feature>
<dbReference type="SUPFAM" id="SSF52518">
    <property type="entry name" value="Thiamin diphosphate-binding fold (THDP-binding)"/>
    <property type="match status" value="2"/>
</dbReference>
<evidence type="ECO:0000256" key="3">
    <source>
        <dbReference type="ARBA" id="ARBA00023052"/>
    </source>
</evidence>
<dbReference type="InterPro" id="IPR029061">
    <property type="entry name" value="THDP-binding"/>
</dbReference>
<dbReference type="GO" id="GO:0000287">
    <property type="term" value="F:magnesium ion binding"/>
    <property type="evidence" value="ECO:0007669"/>
    <property type="project" value="InterPro"/>
</dbReference>
<dbReference type="GO" id="GO:0003984">
    <property type="term" value="F:acetolactate synthase activity"/>
    <property type="evidence" value="ECO:0007669"/>
    <property type="project" value="UniProtKB-EC"/>
</dbReference>
<dbReference type="CDD" id="cd07035">
    <property type="entry name" value="TPP_PYR_POX_like"/>
    <property type="match status" value="1"/>
</dbReference>
<dbReference type="Gene3D" id="3.40.50.970">
    <property type="match status" value="2"/>
</dbReference>
<dbReference type="PROSITE" id="PS00187">
    <property type="entry name" value="TPP_ENZYMES"/>
    <property type="match status" value="1"/>
</dbReference>
<dbReference type="Gene3D" id="3.40.50.1220">
    <property type="entry name" value="TPP-binding domain"/>
    <property type="match status" value="1"/>
</dbReference>
<dbReference type="PANTHER" id="PTHR18968:SF13">
    <property type="entry name" value="ACETOLACTATE SYNTHASE CATALYTIC SUBUNIT, MITOCHONDRIAL"/>
    <property type="match status" value="1"/>
</dbReference>
<feature type="domain" description="Thiamine pyrophosphate enzyme TPP-binding" evidence="6">
    <location>
        <begin position="363"/>
        <end position="510"/>
    </location>
</feature>
<comment type="similarity">
    <text evidence="2 4">Belongs to the TPP enzyme family.</text>
</comment>
<dbReference type="PANTHER" id="PTHR18968">
    <property type="entry name" value="THIAMINE PYROPHOSPHATE ENZYMES"/>
    <property type="match status" value="1"/>
</dbReference>
<dbReference type="AlphaFoldDB" id="A0A0H3ZVR2"/>
<comment type="cofactor">
    <cofactor evidence="1">
        <name>thiamine diphosphate</name>
        <dbReference type="ChEBI" id="CHEBI:58937"/>
    </cofactor>
</comment>
<dbReference type="CDD" id="cd00568">
    <property type="entry name" value="TPP_enzymes"/>
    <property type="match status" value="1"/>
</dbReference>
<dbReference type="GO" id="GO:0050660">
    <property type="term" value="F:flavin adenine dinucleotide binding"/>
    <property type="evidence" value="ECO:0007669"/>
    <property type="project" value="TreeGrafter"/>
</dbReference>
<proteinExistence type="inferred from homology"/>
<dbReference type="InterPro" id="IPR029035">
    <property type="entry name" value="DHS-like_NAD/FAD-binding_dom"/>
</dbReference>
<evidence type="ECO:0000259" key="5">
    <source>
        <dbReference type="Pfam" id="PF00205"/>
    </source>
</evidence>
<dbReference type="EMBL" id="KP795539">
    <property type="protein sequence ID" value="AKN37576.1"/>
    <property type="molecule type" value="Genomic_DNA"/>
</dbReference>
<evidence type="ECO:0000259" key="6">
    <source>
        <dbReference type="Pfam" id="PF02775"/>
    </source>
</evidence>
<dbReference type="InterPro" id="IPR012001">
    <property type="entry name" value="Thiamin_PyroP_enz_TPP-bd_dom"/>
</dbReference>
<dbReference type="GO" id="GO:0030976">
    <property type="term" value="F:thiamine pyrophosphate binding"/>
    <property type="evidence" value="ECO:0007669"/>
    <property type="project" value="InterPro"/>
</dbReference>
<name>A0A0H3ZVR2_VIBSP</name>
<dbReference type="Pfam" id="PF02776">
    <property type="entry name" value="TPP_enzyme_N"/>
    <property type="match status" value="1"/>
</dbReference>
<protein>
    <submittedName>
        <fullName evidence="8">Acetolactate synthase large subunit</fullName>
        <ecNumber evidence="8">2.2.1.6</ecNumber>
    </submittedName>
</protein>
<keyword evidence="3 4" id="KW-0786">Thiamine pyrophosphate</keyword>
<dbReference type="GO" id="GO:0009099">
    <property type="term" value="P:L-valine biosynthetic process"/>
    <property type="evidence" value="ECO:0007669"/>
    <property type="project" value="TreeGrafter"/>
</dbReference>